<comment type="caution">
    <text evidence="1">The sequence shown here is derived from an EMBL/GenBank/DDBJ whole genome shotgun (WGS) entry which is preliminary data.</text>
</comment>
<reference evidence="1" key="1">
    <citation type="submission" date="2021-06" db="EMBL/GenBank/DDBJ databases">
        <authorList>
            <person name="Kallberg Y."/>
            <person name="Tangrot J."/>
            <person name="Rosling A."/>
        </authorList>
    </citation>
    <scope>NUCLEOTIDE SEQUENCE</scope>
    <source>
        <strain evidence="1">CL356</strain>
    </source>
</reference>
<dbReference type="EMBL" id="CAJVPT010013332">
    <property type="protein sequence ID" value="CAG8594871.1"/>
    <property type="molecule type" value="Genomic_DNA"/>
</dbReference>
<sequence length="874" mass="93231">MVASKAKSLPAKINKAAPKAKSSPVKAVPKVVAAKKSGKKAAPKKAAAAPAAKKSGKKGRRDLHYISMNRDIPMAIVQQPSEAICTFAAKPSELRKIVDKDDFDALGKYRGHQQIGICPRRKAPSYGGSSVDRHRLSATYGGTFLLNKFMMDIEMLGIQDALPTCSHCAITNGYFTPLVSQMSDTFSSSPPIFASGSSSTRRQMVKCVSLLYNPISSRPVATPGCMRVTSLANLVLLFSTTFPSFVLTQPQPDERPDWTEEAQEAVDRNALLFRGGGSATQGAIGARLRPQDLVWWYRNGGISTSITPDGTGRMGKDKKANIWTNTPENIRAAGFEVHPDAGTRMDPQNPNSEIHPQGHVSIKIPDGMAPDGKVPHDPLLKQLTDMRPEGQPEGPTTWQGPHKADAARKLHTDQEETRVRGQQAKKGGTEVWSAGIGRCLGKRGLGGSCAIRSKEKADNFVSGAKKISVVKNSKALEALKADKARVSSKSKASRSKSVISKASKSNKAKVIKGKARNSKSLSSKTNSRTSKAKAVSKSKTRKSKGVPSKANKTKSALKSKTRKPKGLASKTKSSKSKGLKAGKVNKAKTTTRSKTRKPKGMQSKATKAKKAAKNNASKSKNARKVNKAKNGSKTKTKQSKSISSKAAKTKKSKSVSKTKGSKLKNVFNPNKVKMPSKNKASKSKDVTKKAKSASKSRNTKSKSVTKAHKTNKAKMGTKARASETNKAGVKSRVTSKAAKSNKATKSKGIAKSGTKKTITKPKGASKVIPKAKTSNVNKSTTRAKSTAKPPARKSTAPKAKSSPAKFNKAAPKAKSSPAKAAPKAAAKPKAAAPKKAAAAPAGRKKGRRDLHYMNRVQLVNDAINAYKRSFLEDA</sequence>
<accession>A0ACA9MLP0</accession>
<protein>
    <submittedName>
        <fullName evidence="1">14397_t:CDS:1</fullName>
    </submittedName>
</protein>
<organism evidence="1 2">
    <name type="scientific">Acaulospora colombiana</name>
    <dbReference type="NCBI Taxonomy" id="27376"/>
    <lineage>
        <taxon>Eukaryota</taxon>
        <taxon>Fungi</taxon>
        <taxon>Fungi incertae sedis</taxon>
        <taxon>Mucoromycota</taxon>
        <taxon>Glomeromycotina</taxon>
        <taxon>Glomeromycetes</taxon>
        <taxon>Diversisporales</taxon>
        <taxon>Acaulosporaceae</taxon>
        <taxon>Acaulospora</taxon>
    </lineage>
</organism>
<keyword evidence="2" id="KW-1185">Reference proteome</keyword>
<gene>
    <name evidence="1" type="ORF">ACOLOM_LOCUS6462</name>
</gene>
<proteinExistence type="predicted"/>
<name>A0ACA9MLP0_9GLOM</name>
<dbReference type="Proteomes" id="UP000789525">
    <property type="component" value="Unassembled WGS sequence"/>
</dbReference>
<evidence type="ECO:0000313" key="1">
    <source>
        <dbReference type="EMBL" id="CAG8594871.1"/>
    </source>
</evidence>
<evidence type="ECO:0000313" key="2">
    <source>
        <dbReference type="Proteomes" id="UP000789525"/>
    </source>
</evidence>